<sequence length="288" mass="33335">SEVGLRKKGFFGSQNSRRPSLKIKLNHMDKQAELNGLTMLTFNNNQQDFTLMSQTMGYAIYNAAGSPAPRCGYARITVNGKNLGVYAHVESMKKPLLRRGFGDDRGTLYEGTVVDFFDGWEKSFEKKNGKDKLARDKIKKLTEVLEQENLPDVEKAIGKYVDLDSFYTFWAVEGLIGFWDGYVANANNFFVYFNPKTEKFHFMPWGLDCGFEKYSKISNDRRAPISVKTKGRVAYRLYQVESCRKRYARTLVKLMDEHWDEEKMIAKIDRSQIMLKPFLAPSQVRKFR</sequence>
<dbReference type="InterPro" id="IPR014867">
    <property type="entry name" value="Spore_coat_CotH_CotH2/3/7"/>
</dbReference>
<dbReference type="Pfam" id="PF08757">
    <property type="entry name" value="CotH"/>
    <property type="match status" value="1"/>
</dbReference>
<gene>
    <name evidence="1" type="ORF">METZ01_LOCUS393250</name>
</gene>
<organism evidence="1">
    <name type="scientific">marine metagenome</name>
    <dbReference type="NCBI Taxonomy" id="408172"/>
    <lineage>
        <taxon>unclassified sequences</taxon>
        <taxon>metagenomes</taxon>
        <taxon>ecological metagenomes</taxon>
    </lineage>
</organism>
<dbReference type="EMBL" id="UINC01148485">
    <property type="protein sequence ID" value="SVD40396.1"/>
    <property type="molecule type" value="Genomic_DNA"/>
</dbReference>
<reference evidence="1" key="1">
    <citation type="submission" date="2018-05" db="EMBL/GenBank/DDBJ databases">
        <authorList>
            <person name="Lanie J.A."/>
            <person name="Ng W.-L."/>
            <person name="Kazmierczak K.M."/>
            <person name="Andrzejewski T.M."/>
            <person name="Davidsen T.M."/>
            <person name="Wayne K.J."/>
            <person name="Tettelin H."/>
            <person name="Glass J.I."/>
            <person name="Rusch D."/>
            <person name="Podicherti R."/>
            <person name="Tsui H.-C.T."/>
            <person name="Winkler M.E."/>
        </authorList>
    </citation>
    <scope>NUCLEOTIDE SEQUENCE</scope>
</reference>
<dbReference type="PANTHER" id="PTHR40050">
    <property type="entry name" value="INNER SPORE COAT PROTEIN H"/>
    <property type="match status" value="1"/>
</dbReference>
<protein>
    <recommendedName>
        <fullName evidence="2">Cellulosomal protein</fullName>
    </recommendedName>
</protein>
<evidence type="ECO:0008006" key="2">
    <source>
        <dbReference type="Google" id="ProtNLM"/>
    </source>
</evidence>
<proteinExistence type="predicted"/>
<accession>A0A382V1G6</accession>
<dbReference type="AlphaFoldDB" id="A0A382V1G6"/>
<dbReference type="PANTHER" id="PTHR40050:SF1">
    <property type="entry name" value="INNER SPORE COAT PROTEIN H"/>
    <property type="match status" value="1"/>
</dbReference>
<evidence type="ECO:0000313" key="1">
    <source>
        <dbReference type="EMBL" id="SVD40396.1"/>
    </source>
</evidence>
<feature type="non-terminal residue" evidence="1">
    <location>
        <position position="288"/>
    </location>
</feature>
<feature type="non-terminal residue" evidence="1">
    <location>
        <position position="1"/>
    </location>
</feature>
<name>A0A382V1G6_9ZZZZ</name>